<reference evidence="2" key="1">
    <citation type="journal article" date="2020" name="Stud. Mycol.">
        <title>101 Dothideomycetes genomes: a test case for predicting lifestyles and emergence of pathogens.</title>
        <authorList>
            <person name="Haridas S."/>
            <person name="Albert R."/>
            <person name="Binder M."/>
            <person name="Bloem J."/>
            <person name="Labutti K."/>
            <person name="Salamov A."/>
            <person name="Andreopoulos B."/>
            <person name="Baker S."/>
            <person name="Barry K."/>
            <person name="Bills G."/>
            <person name="Bluhm B."/>
            <person name="Cannon C."/>
            <person name="Castanera R."/>
            <person name="Culley D."/>
            <person name="Daum C."/>
            <person name="Ezra D."/>
            <person name="Gonzalez J."/>
            <person name="Henrissat B."/>
            <person name="Kuo A."/>
            <person name="Liang C."/>
            <person name="Lipzen A."/>
            <person name="Lutzoni F."/>
            <person name="Magnuson J."/>
            <person name="Mondo S."/>
            <person name="Nolan M."/>
            <person name="Ohm R."/>
            <person name="Pangilinan J."/>
            <person name="Park H.-J."/>
            <person name="Ramirez L."/>
            <person name="Alfaro M."/>
            <person name="Sun H."/>
            <person name="Tritt A."/>
            <person name="Yoshinaga Y."/>
            <person name="Zwiers L.-H."/>
            <person name="Turgeon B."/>
            <person name="Goodwin S."/>
            <person name="Spatafora J."/>
            <person name="Crous P."/>
            <person name="Grigoriev I."/>
        </authorList>
    </citation>
    <scope>NUCLEOTIDE SEQUENCE</scope>
    <source>
        <strain evidence="2">CBS 123094</strain>
    </source>
</reference>
<proteinExistence type="predicted"/>
<feature type="region of interest" description="Disordered" evidence="1">
    <location>
        <begin position="105"/>
        <end position="124"/>
    </location>
</feature>
<keyword evidence="3" id="KW-1185">Reference proteome</keyword>
<gene>
    <name evidence="2" type="ORF">P154DRAFT_524527</name>
</gene>
<evidence type="ECO:0000256" key="1">
    <source>
        <dbReference type="SAM" id="MobiDB-lite"/>
    </source>
</evidence>
<organism evidence="2 3">
    <name type="scientific">Amniculicola lignicola CBS 123094</name>
    <dbReference type="NCBI Taxonomy" id="1392246"/>
    <lineage>
        <taxon>Eukaryota</taxon>
        <taxon>Fungi</taxon>
        <taxon>Dikarya</taxon>
        <taxon>Ascomycota</taxon>
        <taxon>Pezizomycotina</taxon>
        <taxon>Dothideomycetes</taxon>
        <taxon>Pleosporomycetidae</taxon>
        <taxon>Pleosporales</taxon>
        <taxon>Amniculicolaceae</taxon>
        <taxon>Amniculicola</taxon>
    </lineage>
</organism>
<evidence type="ECO:0000313" key="2">
    <source>
        <dbReference type="EMBL" id="KAF1997794.1"/>
    </source>
</evidence>
<name>A0A6A5WA76_9PLEO</name>
<accession>A0A6A5WA76</accession>
<sequence>MPSFAPEWTLLLAFGSFIILLGVLWAYDKYCTHREAQRRAETPVLPVYSSNHPSNVSVVPIAPVAPVGQSVAIPQPAYCGTRLTQADRDFRHHQRQSMIFDTSVLLDPDSNNNSDENPAHASMSTYNPHVAVSPVDNLGILVEDDGFGEATVRPITDDDLAGFRPSMNSDAPLDVQQRFHLEARGHTVVPRDLQQMLPMIYIQEASAPSTETLPWYGQHAPPDYTRLCVPKQPKKSKRRTASRSVLPQSCG</sequence>
<feature type="compositionally biased region" description="Basic residues" evidence="1">
    <location>
        <begin position="232"/>
        <end position="241"/>
    </location>
</feature>
<dbReference type="OrthoDB" id="10669381at2759"/>
<feature type="compositionally biased region" description="Low complexity" evidence="1">
    <location>
        <begin position="107"/>
        <end position="116"/>
    </location>
</feature>
<protein>
    <submittedName>
        <fullName evidence="2">Uncharacterized protein</fullName>
    </submittedName>
</protein>
<dbReference type="AlphaFoldDB" id="A0A6A5WA76"/>
<dbReference type="EMBL" id="ML977609">
    <property type="protein sequence ID" value="KAF1997794.1"/>
    <property type="molecule type" value="Genomic_DNA"/>
</dbReference>
<feature type="region of interest" description="Disordered" evidence="1">
    <location>
        <begin position="227"/>
        <end position="251"/>
    </location>
</feature>
<feature type="compositionally biased region" description="Polar residues" evidence="1">
    <location>
        <begin position="242"/>
        <end position="251"/>
    </location>
</feature>
<evidence type="ECO:0000313" key="3">
    <source>
        <dbReference type="Proteomes" id="UP000799779"/>
    </source>
</evidence>
<dbReference type="Proteomes" id="UP000799779">
    <property type="component" value="Unassembled WGS sequence"/>
</dbReference>